<dbReference type="RefSeq" id="WP_183330384.1">
    <property type="nucleotide sequence ID" value="NZ_JACHZF010000007.1"/>
</dbReference>
<dbReference type="EMBL" id="JACHZF010000007">
    <property type="protein sequence ID" value="MBB3330260.1"/>
    <property type="molecule type" value="Genomic_DNA"/>
</dbReference>
<dbReference type="CDD" id="cd17246">
    <property type="entry name" value="RMtype1_S_SonII-TRD2-CR2_like"/>
    <property type="match status" value="1"/>
</dbReference>
<comment type="similarity">
    <text evidence="1">Belongs to the type-I restriction system S methylase family.</text>
</comment>
<dbReference type="InterPro" id="IPR052021">
    <property type="entry name" value="Type-I_RS_S_subunit"/>
</dbReference>
<sequence>MSWPFKPLNELCLLAVDCVNKTAPVVDYDTGYRMIRTTNIKGGFIDLDNVRYVTEEVFEKWTRRSRPQYGDVILTREAPVGEVGRFTEDVNNVFLGQRLFHYRPDPELLDWNYLAYALQSRQVQGRLKGMGFGATVDHIRVGDAETLAIPCPTLPVQHSIGGILASYDDLIENNQRRIQLLEESARLLYKEWFAHLRFPGHEHVKVTHGVPEGWEPLPLGDLITLQRGFDLPVSKRVEGEVPIYASTGITGYHAEEKVSGPGVVTGRSGSLGQVMYVNSDYWPLNTTLWVKEFKKIRPHFARHLLAGLHLEQYNGGAAVPTLNRNDVHRIQVLLPPPTLLSLFEEQATDFYQQVDVLTKTNERLAKARDLLLPKLMSGELAA</sequence>
<dbReference type="PANTHER" id="PTHR30408">
    <property type="entry name" value="TYPE-1 RESTRICTION ENZYME ECOKI SPECIFICITY PROTEIN"/>
    <property type="match status" value="1"/>
</dbReference>
<evidence type="ECO:0000259" key="5">
    <source>
        <dbReference type="Pfam" id="PF01420"/>
    </source>
</evidence>
<evidence type="ECO:0000256" key="4">
    <source>
        <dbReference type="SAM" id="Coils"/>
    </source>
</evidence>
<keyword evidence="7" id="KW-1185">Reference proteome</keyword>
<keyword evidence="3" id="KW-0238">DNA-binding</keyword>
<dbReference type="Gene3D" id="3.90.220.20">
    <property type="entry name" value="DNA methylase specificity domains"/>
    <property type="match status" value="2"/>
</dbReference>
<comment type="caution">
    <text evidence="6">The sequence shown here is derived from an EMBL/GenBank/DDBJ whole genome shotgun (WGS) entry which is preliminary data.</text>
</comment>
<gene>
    <name evidence="6" type="ORF">BDK63_001117</name>
</gene>
<dbReference type="PANTHER" id="PTHR30408:SF13">
    <property type="entry name" value="TYPE I RESTRICTION ENZYME HINDI SPECIFICITY SUBUNIT"/>
    <property type="match status" value="1"/>
</dbReference>
<organism evidence="6 7">
    <name type="scientific">Halomonas campaniensis</name>
    <dbReference type="NCBI Taxonomy" id="213554"/>
    <lineage>
        <taxon>Bacteria</taxon>
        <taxon>Pseudomonadati</taxon>
        <taxon>Pseudomonadota</taxon>
        <taxon>Gammaproteobacteria</taxon>
        <taxon>Oceanospirillales</taxon>
        <taxon>Halomonadaceae</taxon>
        <taxon>Halomonas</taxon>
    </lineage>
</organism>
<dbReference type="GO" id="GO:0009307">
    <property type="term" value="P:DNA restriction-modification system"/>
    <property type="evidence" value="ECO:0007669"/>
    <property type="project" value="UniProtKB-KW"/>
</dbReference>
<protein>
    <submittedName>
        <fullName evidence="6">Type I restriction enzyme S subunit</fullName>
        <ecNumber evidence="6">3.1.21.3</ecNumber>
    </submittedName>
</protein>
<proteinExistence type="inferred from homology"/>
<accession>A0A7W5PA24</accession>
<feature type="domain" description="Type I restriction modification DNA specificity" evidence="5">
    <location>
        <begin position="68"/>
        <end position="182"/>
    </location>
</feature>
<dbReference type="CDD" id="cd17267">
    <property type="entry name" value="RMtype1_S_EcoAO83I-TRD1-CR1_like"/>
    <property type="match status" value="1"/>
</dbReference>
<dbReference type="InterPro" id="IPR044946">
    <property type="entry name" value="Restrct_endonuc_typeI_TRD_sf"/>
</dbReference>
<feature type="domain" description="Type I restriction modification DNA specificity" evidence="5">
    <location>
        <begin position="211"/>
        <end position="337"/>
    </location>
</feature>
<dbReference type="EC" id="3.1.21.3" evidence="6"/>
<evidence type="ECO:0000313" key="7">
    <source>
        <dbReference type="Proteomes" id="UP000553442"/>
    </source>
</evidence>
<keyword evidence="6" id="KW-0378">Hydrolase</keyword>
<feature type="coiled-coil region" evidence="4">
    <location>
        <begin position="164"/>
        <end position="191"/>
    </location>
</feature>
<evidence type="ECO:0000256" key="1">
    <source>
        <dbReference type="ARBA" id="ARBA00010923"/>
    </source>
</evidence>
<dbReference type="Pfam" id="PF01420">
    <property type="entry name" value="Methylase_S"/>
    <property type="match status" value="2"/>
</dbReference>
<evidence type="ECO:0000256" key="2">
    <source>
        <dbReference type="ARBA" id="ARBA00022747"/>
    </source>
</evidence>
<dbReference type="Proteomes" id="UP000553442">
    <property type="component" value="Unassembled WGS sequence"/>
</dbReference>
<keyword evidence="2" id="KW-0680">Restriction system</keyword>
<dbReference type="InterPro" id="IPR000055">
    <property type="entry name" value="Restrct_endonuc_typeI_TRD"/>
</dbReference>
<name>A0A7W5PA24_9GAMM</name>
<dbReference type="AlphaFoldDB" id="A0A7W5PA24"/>
<dbReference type="SUPFAM" id="SSF116734">
    <property type="entry name" value="DNA methylase specificity domain"/>
    <property type="match status" value="2"/>
</dbReference>
<keyword evidence="4" id="KW-0175">Coiled coil</keyword>
<evidence type="ECO:0000256" key="3">
    <source>
        <dbReference type="ARBA" id="ARBA00023125"/>
    </source>
</evidence>
<dbReference type="GO" id="GO:0003677">
    <property type="term" value="F:DNA binding"/>
    <property type="evidence" value="ECO:0007669"/>
    <property type="project" value="UniProtKB-KW"/>
</dbReference>
<reference evidence="6 7" key="1">
    <citation type="submission" date="2020-08" db="EMBL/GenBank/DDBJ databases">
        <title>Genomic Encyclopedia of Archaeal and Bacterial Type Strains, Phase II (KMG-II): from individual species to whole genera.</title>
        <authorList>
            <person name="Goeker M."/>
        </authorList>
    </citation>
    <scope>NUCLEOTIDE SEQUENCE [LARGE SCALE GENOMIC DNA]</scope>
    <source>
        <strain evidence="6 7">5AG</strain>
    </source>
</reference>
<dbReference type="GO" id="GO:0009035">
    <property type="term" value="F:type I site-specific deoxyribonuclease activity"/>
    <property type="evidence" value="ECO:0007669"/>
    <property type="project" value="UniProtKB-EC"/>
</dbReference>
<evidence type="ECO:0000313" key="6">
    <source>
        <dbReference type="EMBL" id="MBB3330260.1"/>
    </source>
</evidence>